<dbReference type="AlphaFoldDB" id="A0AAU7ZIG8"/>
<dbReference type="EMBL" id="CP132932">
    <property type="protein sequence ID" value="XCB28462.1"/>
    <property type="molecule type" value="Genomic_DNA"/>
</dbReference>
<reference evidence="1" key="2">
    <citation type="journal article" date="2024" name="Environ. Microbiol.">
        <title>Genome analysis and description of Tunturibacter gen. nov. expands the diversity of Terriglobia in tundra soils.</title>
        <authorList>
            <person name="Messyasz A."/>
            <person name="Mannisto M.K."/>
            <person name="Kerkhof L.J."/>
            <person name="Haggblom M.M."/>
        </authorList>
    </citation>
    <scope>NUCLEOTIDE SEQUENCE</scope>
    <source>
        <strain evidence="1">M8UP23</strain>
    </source>
</reference>
<evidence type="ECO:0000313" key="1">
    <source>
        <dbReference type="EMBL" id="XCB28462.1"/>
    </source>
</evidence>
<sequence>MLTLPNAPGFYSNGTSVDESSSSNELAGFVNPMSTNYDISLPTRRDMTILPGETSHPLSSHGKVVLGFKESMSIFSILGWSTSAGYSHLVDGSPNYGTDKAAFGERLGATALRNVSESIFSVSLFAPLLHEDPRYFELGPEHNAAKRVVYAASRSLITRTDSGHSSVNFSLLAGNLLGSALTNAYYPERNRGFGQTMETFGTSVGGSAFGYVVTEFLNQALVAAHLKKPE</sequence>
<proteinExistence type="predicted"/>
<organism evidence="1">
    <name type="scientific">Tunturiibacter empetritectus</name>
    <dbReference type="NCBI Taxonomy" id="3069691"/>
    <lineage>
        <taxon>Bacteria</taxon>
        <taxon>Pseudomonadati</taxon>
        <taxon>Acidobacteriota</taxon>
        <taxon>Terriglobia</taxon>
        <taxon>Terriglobales</taxon>
        <taxon>Acidobacteriaceae</taxon>
        <taxon>Tunturiibacter</taxon>
    </lineage>
</organism>
<dbReference type="KEGG" id="temp:RBB75_09080"/>
<reference evidence="1" key="1">
    <citation type="submission" date="2023-08" db="EMBL/GenBank/DDBJ databases">
        <authorList>
            <person name="Messyasz A."/>
            <person name="Mannisto M.K."/>
            <person name="Kerkhof L.J."/>
            <person name="Haggblom M."/>
        </authorList>
    </citation>
    <scope>NUCLEOTIDE SEQUENCE</scope>
    <source>
        <strain evidence="1">M8UP23</strain>
    </source>
</reference>
<gene>
    <name evidence="1" type="ORF">RBB75_09080</name>
</gene>
<dbReference type="RefSeq" id="WP_353070252.1">
    <property type="nucleotide sequence ID" value="NZ_CP132932.1"/>
</dbReference>
<protein>
    <submittedName>
        <fullName evidence="1">Uncharacterized protein</fullName>
    </submittedName>
</protein>
<accession>A0AAU7ZIG8</accession>
<name>A0AAU7ZIG8_9BACT</name>